<sequence>MKNQPIETEAPVDSMIHKLVQGSYFHDAWSINAAEPSLDPLSQFLRVAKATPAWIDSAMKLRNRLVSLLGLKNLGGLSEIDSSKVATEYKPGDRVGIFTLIAKSETEILLGDSDKHLDVVVSLHHRQSRQSSQKIVTVTTVVKVHNWLGRIYMTPVRPAHRVIVQAMVRAIGNAA</sequence>
<organism evidence="1 2">
    <name type="scientific">Parazoarcus communis SWub3 = DSM 12120</name>
    <dbReference type="NCBI Taxonomy" id="1121029"/>
    <lineage>
        <taxon>Bacteria</taxon>
        <taxon>Pseudomonadati</taxon>
        <taxon>Pseudomonadota</taxon>
        <taxon>Betaproteobacteria</taxon>
        <taxon>Rhodocyclales</taxon>
        <taxon>Zoogloeaceae</taxon>
        <taxon>Parazoarcus</taxon>
    </lineage>
</organism>
<protein>
    <submittedName>
        <fullName evidence="1">DUF2867 domain-containing protein</fullName>
    </submittedName>
</protein>
<evidence type="ECO:0000313" key="1">
    <source>
        <dbReference type="EMBL" id="PZA16444.1"/>
    </source>
</evidence>
<dbReference type="AlphaFoldDB" id="A0A323UVE7"/>
<name>A0A323UVE7_9RHOO</name>
<proteinExistence type="predicted"/>
<dbReference type="InterPro" id="IPR021295">
    <property type="entry name" value="DUF2867"/>
</dbReference>
<accession>A0A323UVE7</accession>
<comment type="caution">
    <text evidence="1">The sequence shown here is derived from an EMBL/GenBank/DDBJ whole genome shotgun (WGS) entry which is preliminary data.</text>
</comment>
<dbReference type="Pfam" id="PF11066">
    <property type="entry name" value="DUF2867"/>
    <property type="match status" value="1"/>
</dbReference>
<evidence type="ECO:0000313" key="2">
    <source>
        <dbReference type="Proteomes" id="UP000248259"/>
    </source>
</evidence>
<dbReference type="Proteomes" id="UP000248259">
    <property type="component" value="Unassembled WGS sequence"/>
</dbReference>
<reference evidence="1 2" key="1">
    <citation type="submission" date="2018-06" db="EMBL/GenBank/DDBJ databases">
        <title>Azoarcus communis strain SWub3 genome.</title>
        <authorList>
            <person name="Zorraquino Salvo V."/>
            <person name="Toubiana D."/>
            <person name="Blumwald E."/>
        </authorList>
    </citation>
    <scope>NUCLEOTIDE SEQUENCE [LARGE SCALE GENOMIC DNA]</scope>
    <source>
        <strain evidence="1 2">SWub3</strain>
    </source>
</reference>
<keyword evidence="2" id="KW-1185">Reference proteome</keyword>
<dbReference type="OrthoDB" id="7058586at2"/>
<gene>
    <name evidence="1" type="ORF">DNK49_12430</name>
</gene>
<dbReference type="EMBL" id="QKOE01000007">
    <property type="protein sequence ID" value="PZA16444.1"/>
    <property type="molecule type" value="Genomic_DNA"/>
</dbReference>